<evidence type="ECO:0000313" key="6">
    <source>
        <dbReference type="Proteomes" id="UP000827092"/>
    </source>
</evidence>
<feature type="compositionally biased region" description="Low complexity" evidence="3">
    <location>
        <begin position="290"/>
        <end position="299"/>
    </location>
</feature>
<feature type="DNA-binding region" description="HMG box" evidence="2">
    <location>
        <begin position="139"/>
        <end position="208"/>
    </location>
</feature>
<dbReference type="InterPro" id="IPR050342">
    <property type="entry name" value="HMGB"/>
</dbReference>
<dbReference type="PANTHER" id="PTHR48112">
    <property type="entry name" value="HIGH MOBILITY GROUP PROTEIN DSP1"/>
    <property type="match status" value="1"/>
</dbReference>
<dbReference type="GO" id="GO:0006357">
    <property type="term" value="P:regulation of transcription by RNA polymerase II"/>
    <property type="evidence" value="ECO:0007669"/>
    <property type="project" value="TreeGrafter"/>
</dbReference>
<dbReference type="EMBL" id="JAFNEN010000755">
    <property type="protein sequence ID" value="KAG8177750.1"/>
    <property type="molecule type" value="Genomic_DNA"/>
</dbReference>
<dbReference type="Proteomes" id="UP000827092">
    <property type="component" value="Unassembled WGS sequence"/>
</dbReference>
<dbReference type="GO" id="GO:0003677">
    <property type="term" value="F:DNA binding"/>
    <property type="evidence" value="ECO:0007669"/>
    <property type="project" value="UniProtKB-UniRule"/>
</dbReference>
<keyword evidence="1 2" id="KW-0238">DNA-binding</keyword>
<dbReference type="PROSITE" id="PS50118">
    <property type="entry name" value="HMG_BOX_2"/>
    <property type="match status" value="2"/>
</dbReference>
<evidence type="ECO:0000313" key="5">
    <source>
        <dbReference type="EMBL" id="KAG8177750.1"/>
    </source>
</evidence>
<accession>A0AAV6U0C3</accession>
<protein>
    <recommendedName>
        <fullName evidence="4">HMG box domain-containing protein</fullName>
    </recommendedName>
</protein>
<dbReference type="SMART" id="SM00398">
    <property type="entry name" value="HMG"/>
    <property type="match status" value="2"/>
</dbReference>
<dbReference type="PANTHER" id="PTHR48112:SF22">
    <property type="entry name" value="MITOCHONDRIAL TRANSCRIPTION FACTOR A, ISOFORM B"/>
    <property type="match status" value="1"/>
</dbReference>
<dbReference type="GO" id="GO:0005634">
    <property type="term" value="C:nucleus"/>
    <property type="evidence" value="ECO:0007669"/>
    <property type="project" value="UniProtKB-UniRule"/>
</dbReference>
<comment type="caution">
    <text evidence="5">The sequence shown here is derived from an EMBL/GenBank/DDBJ whole genome shotgun (WGS) entry which is preliminary data.</text>
</comment>
<evidence type="ECO:0000259" key="4">
    <source>
        <dbReference type="PROSITE" id="PS50118"/>
    </source>
</evidence>
<evidence type="ECO:0000256" key="1">
    <source>
        <dbReference type="ARBA" id="ARBA00023125"/>
    </source>
</evidence>
<dbReference type="PRINTS" id="PR00886">
    <property type="entry name" value="HIGHMOBLTY12"/>
</dbReference>
<feature type="compositionally biased region" description="Low complexity" evidence="3">
    <location>
        <begin position="340"/>
        <end position="377"/>
    </location>
</feature>
<dbReference type="SUPFAM" id="SSF47095">
    <property type="entry name" value="HMG-box"/>
    <property type="match status" value="2"/>
</dbReference>
<dbReference type="Gene3D" id="1.10.30.10">
    <property type="entry name" value="High mobility group box domain"/>
    <property type="match status" value="2"/>
</dbReference>
<feature type="compositionally biased region" description="Low complexity" evidence="3">
    <location>
        <begin position="318"/>
        <end position="330"/>
    </location>
</feature>
<feature type="domain" description="HMG box" evidence="4">
    <location>
        <begin position="139"/>
        <end position="208"/>
    </location>
</feature>
<dbReference type="CDD" id="cd22005">
    <property type="entry name" value="HMG-box_AtHMGB1-like"/>
    <property type="match status" value="1"/>
</dbReference>
<keyword evidence="2" id="KW-0539">Nucleus</keyword>
<feature type="DNA-binding region" description="HMG box" evidence="2">
    <location>
        <begin position="216"/>
        <end position="284"/>
    </location>
</feature>
<dbReference type="InterPro" id="IPR036910">
    <property type="entry name" value="HMG_box_dom_sf"/>
</dbReference>
<proteinExistence type="predicted"/>
<dbReference type="Pfam" id="PF00505">
    <property type="entry name" value="HMG_box"/>
    <property type="match status" value="1"/>
</dbReference>
<gene>
    <name evidence="5" type="ORF">JTE90_008852</name>
</gene>
<evidence type="ECO:0000256" key="3">
    <source>
        <dbReference type="SAM" id="MobiDB-lite"/>
    </source>
</evidence>
<feature type="domain" description="HMG box" evidence="4">
    <location>
        <begin position="216"/>
        <end position="284"/>
    </location>
</feature>
<dbReference type="AlphaFoldDB" id="A0AAV6U0C3"/>
<dbReference type="InterPro" id="IPR009071">
    <property type="entry name" value="HMG_box_dom"/>
</dbReference>
<evidence type="ECO:0000256" key="2">
    <source>
        <dbReference type="PROSITE-ProRule" id="PRU00267"/>
    </source>
</evidence>
<feature type="region of interest" description="Disordered" evidence="3">
    <location>
        <begin position="284"/>
        <end position="386"/>
    </location>
</feature>
<keyword evidence="6" id="KW-1185">Reference proteome</keyword>
<reference evidence="5 6" key="1">
    <citation type="journal article" date="2022" name="Nat. Ecol. Evol.">
        <title>A masculinizing supergene underlies an exaggerated male reproductive morph in a spider.</title>
        <authorList>
            <person name="Hendrickx F."/>
            <person name="De Corte Z."/>
            <person name="Sonet G."/>
            <person name="Van Belleghem S.M."/>
            <person name="Kostlbacher S."/>
            <person name="Vangestel C."/>
        </authorList>
    </citation>
    <scope>NUCLEOTIDE SEQUENCE [LARGE SCALE GENOMIC DNA]</scope>
    <source>
        <strain evidence="5">W744_W776</strain>
    </source>
</reference>
<dbReference type="Pfam" id="PF09011">
    <property type="entry name" value="HMG_box_2"/>
    <property type="match status" value="1"/>
</dbReference>
<organism evidence="5 6">
    <name type="scientific">Oedothorax gibbosus</name>
    <dbReference type="NCBI Taxonomy" id="931172"/>
    <lineage>
        <taxon>Eukaryota</taxon>
        <taxon>Metazoa</taxon>
        <taxon>Ecdysozoa</taxon>
        <taxon>Arthropoda</taxon>
        <taxon>Chelicerata</taxon>
        <taxon>Arachnida</taxon>
        <taxon>Araneae</taxon>
        <taxon>Araneomorphae</taxon>
        <taxon>Entelegynae</taxon>
        <taxon>Araneoidea</taxon>
        <taxon>Linyphiidae</taxon>
        <taxon>Erigoninae</taxon>
        <taxon>Oedothorax</taxon>
    </lineage>
</organism>
<name>A0AAV6U0C3_9ARAC</name>
<sequence>MAHHSNQNNLPDGLPFRHQNMSISSEYENYQQAMAQHAAAVNAANSSSLHSAMGQMASLPTALNLSVNNQGNYGSGLGSSLGNSNAAYHYSYGSLGSSGSGNSHIGQHHVGHGGSHTQHAGGGKAKKKYKLNKDGIPPPKRATTAYIHFTQWYREELKRSGREIPKIGEFGKECAAKWNAMNEEQKEPFLESSGRDRERYKREMSIYKPARDVNKPKRPGTAFMIFMADFRKEMAGKEPEGGVAAMAKLGGERWRGMTDEDKQPYVEQQLEAKLRYEHSMEEYRRTQNLEAQSQAAKARAAAEEENRSSPSDNFNMCQQQQGNSQQQQQQMTRSQPTPPSGCSTPASTASSPAAQDLSSSPQLNTPSSSSGGTSQTSNAGPLPSFSTSLALSHPGLSNPHATSLAMTYAQYSLPSFAHAGVLAANYTQAHTHNATTAHMSQPSTASSATYSQAHLQDPYRWT</sequence>